<dbReference type="GO" id="GO:0030151">
    <property type="term" value="F:molybdenum ion binding"/>
    <property type="evidence" value="ECO:0007669"/>
    <property type="project" value="InterPro"/>
</dbReference>
<sequence length="220" mass="24849">MNAEVLVMKIGLVEKMTFSDGTTLESAIRKQPVEQIVVNEMGAEGNDVGLKAHHGGVDKALFFMSDKTFEYLTNLIGKDFDWQGRAIYGENFIVSGLDEYNVCVGDHYQIGEVIVEVSQPRKPCERLSLNSEHSETQEIVREKGLTGWYVRVLQTGVCKKGDKIHRLQQPYPKLNIMHLNQLIAQKPNKAITADLEEALSCEVLAEAFKRTLRTQLKRIK</sequence>
<dbReference type="InterPro" id="IPR005302">
    <property type="entry name" value="MoCF_Sase_C"/>
</dbReference>
<reference evidence="2 3" key="1">
    <citation type="submission" date="2018-05" db="EMBL/GenBank/DDBJ databases">
        <title>Draft Genome Sequences for a Diverse set of 7 Haemophilus Species.</title>
        <authorList>
            <person name="Nichols M."/>
            <person name="Topaz N."/>
            <person name="Wang X."/>
            <person name="Wang X."/>
            <person name="Boxrud D."/>
        </authorList>
    </citation>
    <scope>NUCLEOTIDE SEQUENCE [LARGE SCALE GENOMIC DNA]</scope>
    <source>
        <strain evidence="2 3">C2010039593</strain>
    </source>
</reference>
<organism evidence="2 3">
    <name type="scientific">Haemophilus parahaemolyticus</name>
    <dbReference type="NCBI Taxonomy" id="735"/>
    <lineage>
        <taxon>Bacteria</taxon>
        <taxon>Pseudomonadati</taxon>
        <taxon>Pseudomonadota</taxon>
        <taxon>Gammaproteobacteria</taxon>
        <taxon>Pasteurellales</taxon>
        <taxon>Pasteurellaceae</taxon>
        <taxon>Haemophilus</taxon>
    </lineage>
</organism>
<dbReference type="STRING" id="735.B0185_07525"/>
<dbReference type="InterPro" id="IPR011037">
    <property type="entry name" value="Pyrv_Knase-like_insert_dom_sf"/>
</dbReference>
<dbReference type="Gene3D" id="2.40.33.20">
    <property type="entry name" value="PK beta-barrel domain-like"/>
    <property type="match status" value="1"/>
</dbReference>
<comment type="caution">
    <text evidence="2">The sequence shown here is derived from an EMBL/GenBank/DDBJ whole genome shotgun (WGS) entry which is preliminary data.</text>
</comment>
<protein>
    <submittedName>
        <fullName evidence="2">MOSC domain-containing protein</fullName>
    </submittedName>
</protein>
<evidence type="ECO:0000313" key="3">
    <source>
        <dbReference type="Proteomes" id="UP000253999"/>
    </source>
</evidence>
<evidence type="ECO:0000313" key="2">
    <source>
        <dbReference type="EMBL" id="RDF04643.1"/>
    </source>
</evidence>
<dbReference type="PANTHER" id="PTHR30212:SF2">
    <property type="entry name" value="PROTEIN YIIM"/>
    <property type="match status" value="1"/>
</dbReference>
<evidence type="ECO:0000259" key="1">
    <source>
        <dbReference type="PROSITE" id="PS51340"/>
    </source>
</evidence>
<dbReference type="AlphaFoldDB" id="A0A369ZD12"/>
<dbReference type="Pfam" id="PF03473">
    <property type="entry name" value="MOSC"/>
    <property type="match status" value="1"/>
</dbReference>
<dbReference type="GO" id="GO:0003824">
    <property type="term" value="F:catalytic activity"/>
    <property type="evidence" value="ECO:0007669"/>
    <property type="project" value="InterPro"/>
</dbReference>
<name>A0A369ZD12_HAEPH</name>
<dbReference type="EMBL" id="QEQD01000004">
    <property type="protein sequence ID" value="RDF04643.1"/>
    <property type="molecule type" value="Genomic_DNA"/>
</dbReference>
<dbReference type="InterPro" id="IPR052353">
    <property type="entry name" value="Benzoxazolinone_Detox_Enz"/>
</dbReference>
<gene>
    <name evidence="2" type="ORF">DPV98_04520</name>
</gene>
<proteinExistence type="predicted"/>
<dbReference type="SUPFAM" id="SSF50800">
    <property type="entry name" value="PK beta-barrel domain-like"/>
    <property type="match status" value="1"/>
</dbReference>
<dbReference type="GO" id="GO:0030170">
    <property type="term" value="F:pyridoxal phosphate binding"/>
    <property type="evidence" value="ECO:0007669"/>
    <property type="project" value="InterPro"/>
</dbReference>
<dbReference type="PROSITE" id="PS51340">
    <property type="entry name" value="MOSC"/>
    <property type="match status" value="1"/>
</dbReference>
<dbReference type="RefSeq" id="WP_111312815.1">
    <property type="nucleotide sequence ID" value="NZ_QEQD01000004.1"/>
</dbReference>
<accession>A0A369ZD12</accession>
<dbReference type="Proteomes" id="UP000253999">
    <property type="component" value="Unassembled WGS sequence"/>
</dbReference>
<feature type="domain" description="MOSC" evidence="1">
    <location>
        <begin position="30"/>
        <end position="167"/>
    </location>
</feature>
<dbReference type="PANTHER" id="PTHR30212">
    <property type="entry name" value="PROTEIN YIIM"/>
    <property type="match status" value="1"/>
</dbReference>